<dbReference type="GO" id="GO:0005886">
    <property type="term" value="C:plasma membrane"/>
    <property type="evidence" value="ECO:0007669"/>
    <property type="project" value="UniProtKB-SubCell"/>
</dbReference>
<dbReference type="PANTHER" id="PTHR36488:SF11">
    <property type="entry name" value="CASP-LIKE PROTEIN"/>
    <property type="match status" value="1"/>
</dbReference>
<dbReference type="InterPro" id="IPR006702">
    <property type="entry name" value="CASP_dom"/>
</dbReference>
<feature type="compositionally biased region" description="Pro residues" evidence="9">
    <location>
        <begin position="22"/>
        <end position="32"/>
    </location>
</feature>
<evidence type="ECO:0000256" key="3">
    <source>
        <dbReference type="ARBA" id="ARBA00011489"/>
    </source>
</evidence>
<feature type="compositionally biased region" description="Polar residues" evidence="9">
    <location>
        <begin position="1"/>
        <end position="12"/>
    </location>
</feature>
<dbReference type="AlphaFoldDB" id="A0A5P1E7M6"/>
<dbReference type="InterPro" id="IPR044173">
    <property type="entry name" value="CASPL"/>
</dbReference>
<feature type="domain" description="Casparian strip membrane protein" evidence="10">
    <location>
        <begin position="53"/>
        <end position="200"/>
    </location>
</feature>
<evidence type="ECO:0000256" key="8">
    <source>
        <dbReference type="RuleBase" id="RU361233"/>
    </source>
</evidence>
<feature type="transmembrane region" description="Helical" evidence="8">
    <location>
        <begin position="100"/>
        <end position="131"/>
    </location>
</feature>
<evidence type="ECO:0000256" key="4">
    <source>
        <dbReference type="ARBA" id="ARBA00022475"/>
    </source>
</evidence>
<evidence type="ECO:0000256" key="5">
    <source>
        <dbReference type="ARBA" id="ARBA00022692"/>
    </source>
</evidence>
<keyword evidence="7 8" id="KW-0472">Membrane</keyword>
<comment type="subunit">
    <text evidence="3 8">Homodimer and heterodimers.</text>
</comment>
<dbReference type="InterPro" id="IPR006459">
    <property type="entry name" value="CASP/CASPL"/>
</dbReference>
<dbReference type="Pfam" id="PF04535">
    <property type="entry name" value="CASP_dom"/>
    <property type="match status" value="1"/>
</dbReference>
<name>A0A5P1E7M6_ASPOF</name>
<dbReference type="EMBL" id="CM007389">
    <property type="protein sequence ID" value="ONK57475.1"/>
    <property type="molecule type" value="Genomic_DNA"/>
</dbReference>
<evidence type="ECO:0000256" key="2">
    <source>
        <dbReference type="ARBA" id="ARBA00007651"/>
    </source>
</evidence>
<protein>
    <recommendedName>
        <fullName evidence="8">CASP-like protein</fullName>
    </recommendedName>
</protein>
<evidence type="ECO:0000256" key="6">
    <source>
        <dbReference type="ARBA" id="ARBA00022989"/>
    </source>
</evidence>
<evidence type="ECO:0000256" key="1">
    <source>
        <dbReference type="ARBA" id="ARBA00004651"/>
    </source>
</evidence>
<feature type="region of interest" description="Disordered" evidence="9">
    <location>
        <begin position="1"/>
        <end position="34"/>
    </location>
</feature>
<keyword evidence="6 8" id="KW-1133">Transmembrane helix</keyword>
<evidence type="ECO:0000256" key="7">
    <source>
        <dbReference type="ARBA" id="ARBA00023136"/>
    </source>
</evidence>
<evidence type="ECO:0000259" key="10">
    <source>
        <dbReference type="Pfam" id="PF04535"/>
    </source>
</evidence>
<evidence type="ECO:0000313" key="11">
    <source>
        <dbReference type="EMBL" id="ONK57475.1"/>
    </source>
</evidence>
<keyword evidence="4 8" id="KW-1003">Cell membrane</keyword>
<accession>A0A5P1E7M6</accession>
<sequence>MNFAGPSSTENVFNDEEKAPMAAPPHSVPPPSTSRAPRFAFFRKAQRERGWRRGIALFGFILRLLAIGATLSATIAMATTDETLPFFTDHYQFYANFSDLPALTFFVIGNAIAAGYLVLSLPLSIAVIICACSSGAHLFLLILDLVMVALTTAAASAATAIVYLAHTGNDKAHWVAFCIRFDGFCEQSSGALVASFVGIVILMMMVVTSALALRKH</sequence>
<dbReference type="PANTHER" id="PTHR36488">
    <property type="entry name" value="CASP-LIKE PROTEIN 1U1"/>
    <property type="match status" value="1"/>
</dbReference>
<comment type="similarity">
    <text evidence="2 8">Belongs to the Casparian strip membrane proteins (CASP) family.</text>
</comment>
<evidence type="ECO:0000313" key="12">
    <source>
        <dbReference type="Proteomes" id="UP000243459"/>
    </source>
</evidence>
<keyword evidence="5 8" id="KW-0812">Transmembrane</keyword>
<dbReference type="OrthoDB" id="753675at2759"/>
<evidence type="ECO:0000256" key="9">
    <source>
        <dbReference type="SAM" id="MobiDB-lite"/>
    </source>
</evidence>
<proteinExistence type="inferred from homology"/>
<feature type="transmembrane region" description="Helical" evidence="8">
    <location>
        <begin position="54"/>
        <end position="80"/>
    </location>
</feature>
<keyword evidence="12" id="KW-1185">Reference proteome</keyword>
<dbReference type="NCBIfam" id="TIGR01569">
    <property type="entry name" value="A_tha_TIGR01569"/>
    <property type="match status" value="1"/>
</dbReference>
<comment type="subcellular location">
    <subcellularLocation>
        <location evidence="1 8">Cell membrane</location>
        <topology evidence="1 8">Multi-pass membrane protein</topology>
    </subcellularLocation>
</comment>
<dbReference type="Gramene" id="ONK57475">
    <property type="protein sequence ID" value="ONK57475"/>
    <property type="gene ID" value="A4U43_C09F890"/>
</dbReference>
<feature type="transmembrane region" description="Helical" evidence="8">
    <location>
        <begin position="191"/>
        <end position="213"/>
    </location>
</feature>
<feature type="transmembrane region" description="Helical" evidence="8">
    <location>
        <begin position="138"/>
        <end position="165"/>
    </location>
</feature>
<gene>
    <name evidence="11" type="ORF">A4U43_C09F890</name>
</gene>
<organism evidence="11 12">
    <name type="scientific">Asparagus officinalis</name>
    <name type="common">Garden asparagus</name>
    <dbReference type="NCBI Taxonomy" id="4686"/>
    <lineage>
        <taxon>Eukaryota</taxon>
        <taxon>Viridiplantae</taxon>
        <taxon>Streptophyta</taxon>
        <taxon>Embryophyta</taxon>
        <taxon>Tracheophyta</taxon>
        <taxon>Spermatophyta</taxon>
        <taxon>Magnoliopsida</taxon>
        <taxon>Liliopsida</taxon>
        <taxon>Asparagales</taxon>
        <taxon>Asparagaceae</taxon>
        <taxon>Asparagoideae</taxon>
        <taxon>Asparagus</taxon>
    </lineage>
</organism>
<dbReference type="Proteomes" id="UP000243459">
    <property type="component" value="Chromosome 9"/>
</dbReference>
<reference evidence="12" key="1">
    <citation type="journal article" date="2017" name="Nat. Commun.">
        <title>The asparagus genome sheds light on the origin and evolution of a young Y chromosome.</title>
        <authorList>
            <person name="Harkess A."/>
            <person name="Zhou J."/>
            <person name="Xu C."/>
            <person name="Bowers J.E."/>
            <person name="Van der Hulst R."/>
            <person name="Ayyampalayam S."/>
            <person name="Mercati F."/>
            <person name="Riccardi P."/>
            <person name="McKain M.R."/>
            <person name="Kakrana A."/>
            <person name="Tang H."/>
            <person name="Ray J."/>
            <person name="Groenendijk J."/>
            <person name="Arikit S."/>
            <person name="Mathioni S.M."/>
            <person name="Nakano M."/>
            <person name="Shan H."/>
            <person name="Telgmann-Rauber A."/>
            <person name="Kanno A."/>
            <person name="Yue Z."/>
            <person name="Chen H."/>
            <person name="Li W."/>
            <person name="Chen Y."/>
            <person name="Xu X."/>
            <person name="Zhang Y."/>
            <person name="Luo S."/>
            <person name="Chen H."/>
            <person name="Gao J."/>
            <person name="Mao Z."/>
            <person name="Pires J.C."/>
            <person name="Luo M."/>
            <person name="Kudrna D."/>
            <person name="Wing R.A."/>
            <person name="Meyers B.C."/>
            <person name="Yi K."/>
            <person name="Kong H."/>
            <person name="Lavrijsen P."/>
            <person name="Sunseri F."/>
            <person name="Falavigna A."/>
            <person name="Ye Y."/>
            <person name="Leebens-Mack J.H."/>
            <person name="Chen G."/>
        </authorList>
    </citation>
    <scope>NUCLEOTIDE SEQUENCE [LARGE SCALE GENOMIC DNA]</scope>
    <source>
        <strain evidence="12">cv. DH0086</strain>
    </source>
</reference>
<dbReference type="OMA" id="EFFLIAM"/>